<sequence length="166" mass="19065">MTQNNFSVNYIRWLLYGIFLISAVLLAISIFIIIYFISSPLPSFNSKEEYGFSIQEIRSSIFSSDGKSHSIAADFYITSSKKNLTQAELNSLRIAILEIIPTLDYEQLTKMGGTDYFTESIKKGLNARSSEEWIERVYVSNLLLDITVSPEKNKRNNTIEKMFQNY</sequence>
<protein>
    <recommendedName>
        <fullName evidence="4">Flagellar protein FliL</fullName>
    </recommendedName>
</protein>
<evidence type="ECO:0008006" key="4">
    <source>
        <dbReference type="Google" id="ProtNLM"/>
    </source>
</evidence>
<comment type="caution">
    <text evidence="2">The sequence shown here is derived from an EMBL/GenBank/DDBJ whole genome shotgun (WGS) entry which is preliminary data.</text>
</comment>
<accession>A0A7C8LD17</accession>
<dbReference type="EMBL" id="WSLF01000003">
    <property type="protein sequence ID" value="KAE9635405.1"/>
    <property type="molecule type" value="Genomic_DNA"/>
</dbReference>
<dbReference type="Proteomes" id="UP000483018">
    <property type="component" value="Unassembled WGS sequence"/>
</dbReference>
<evidence type="ECO:0000313" key="3">
    <source>
        <dbReference type="Proteomes" id="UP000483018"/>
    </source>
</evidence>
<dbReference type="RefSeq" id="WP_158739653.1">
    <property type="nucleotide sequence ID" value="NZ_JAFBEP010000001.1"/>
</dbReference>
<dbReference type="AlphaFoldDB" id="A0A7C8LD17"/>
<proteinExistence type="predicted"/>
<keyword evidence="3" id="KW-1185">Reference proteome</keyword>
<keyword evidence="1" id="KW-0472">Membrane</keyword>
<evidence type="ECO:0000313" key="2">
    <source>
        <dbReference type="EMBL" id="KAE9635405.1"/>
    </source>
</evidence>
<name>A0A7C8LD17_9FIRM</name>
<evidence type="ECO:0000256" key="1">
    <source>
        <dbReference type="SAM" id="Phobius"/>
    </source>
</evidence>
<keyword evidence="1" id="KW-1133">Transmembrane helix</keyword>
<feature type="transmembrane region" description="Helical" evidence="1">
    <location>
        <begin position="13"/>
        <end position="37"/>
    </location>
</feature>
<keyword evidence="1" id="KW-0812">Transmembrane</keyword>
<gene>
    <name evidence="2" type="ORF">GND95_04460</name>
</gene>
<reference evidence="2 3" key="1">
    <citation type="submission" date="2019-12" db="EMBL/GenBank/DDBJ databases">
        <title>Defluviitalea raffinosedens, isolated from a biogas fermenter, genome sequencing and characterization.</title>
        <authorList>
            <person name="Rettenmaier R."/>
            <person name="Schneider M."/>
            <person name="Neuhaus K."/>
            <person name="Liebl W."/>
            <person name="Zverlov V."/>
        </authorList>
    </citation>
    <scope>NUCLEOTIDE SEQUENCE [LARGE SCALE GENOMIC DNA]</scope>
    <source>
        <strain evidence="2 3">249c-K6</strain>
    </source>
</reference>
<organism evidence="2 3">
    <name type="scientific">Defluviitalea raffinosedens</name>
    <dbReference type="NCBI Taxonomy" id="1450156"/>
    <lineage>
        <taxon>Bacteria</taxon>
        <taxon>Bacillati</taxon>
        <taxon>Bacillota</taxon>
        <taxon>Clostridia</taxon>
        <taxon>Lachnospirales</taxon>
        <taxon>Defluviitaleaceae</taxon>
        <taxon>Defluviitalea</taxon>
    </lineage>
</organism>